<dbReference type="Proteomes" id="UP001189429">
    <property type="component" value="Unassembled WGS sequence"/>
</dbReference>
<dbReference type="PROSITE" id="PS51059">
    <property type="entry name" value="PARP_CATALYTIC"/>
    <property type="match status" value="1"/>
</dbReference>
<dbReference type="Gene3D" id="1.10.238.10">
    <property type="entry name" value="EF-hand"/>
    <property type="match status" value="1"/>
</dbReference>
<feature type="region of interest" description="Disordered" evidence="2">
    <location>
        <begin position="144"/>
        <end position="172"/>
    </location>
</feature>
<dbReference type="InterPro" id="IPR019406">
    <property type="entry name" value="APLF_PBZ"/>
</dbReference>
<dbReference type="Pfam" id="PF10283">
    <property type="entry name" value="zf-CCHH"/>
    <property type="match status" value="1"/>
</dbReference>
<dbReference type="PANTHER" id="PTHR45740">
    <property type="entry name" value="POLY [ADP-RIBOSE] POLYMERASE"/>
    <property type="match status" value="1"/>
</dbReference>
<evidence type="ECO:0000256" key="1">
    <source>
        <dbReference type="RuleBase" id="RU362114"/>
    </source>
</evidence>
<evidence type="ECO:0000259" key="5">
    <source>
        <dbReference type="PROSITE" id="PS51059"/>
    </source>
</evidence>
<dbReference type="Pfam" id="PF13499">
    <property type="entry name" value="EF-hand_7"/>
    <property type="match status" value="1"/>
</dbReference>
<organism evidence="6 7">
    <name type="scientific">Prorocentrum cordatum</name>
    <dbReference type="NCBI Taxonomy" id="2364126"/>
    <lineage>
        <taxon>Eukaryota</taxon>
        <taxon>Sar</taxon>
        <taxon>Alveolata</taxon>
        <taxon>Dinophyceae</taxon>
        <taxon>Prorocentrales</taxon>
        <taxon>Prorocentraceae</taxon>
        <taxon>Prorocentrum</taxon>
    </lineage>
</organism>
<keyword evidence="7" id="KW-1185">Reference proteome</keyword>
<feature type="compositionally biased region" description="Low complexity" evidence="2">
    <location>
        <begin position="81"/>
        <end position="116"/>
    </location>
</feature>
<dbReference type="PROSITE" id="PS50222">
    <property type="entry name" value="EF_HAND_2"/>
    <property type="match status" value="1"/>
</dbReference>
<feature type="signal peptide" evidence="3">
    <location>
        <begin position="1"/>
        <end position="26"/>
    </location>
</feature>
<keyword evidence="3" id="KW-0732">Signal</keyword>
<proteinExistence type="predicted"/>
<protein>
    <recommendedName>
        <fullName evidence="1">Poly [ADP-ribose] polymerase</fullName>
        <shortName evidence="1">PARP</shortName>
        <ecNumber evidence="1">2.4.2.-</ecNumber>
    </recommendedName>
</protein>
<dbReference type="InterPro" id="IPR012317">
    <property type="entry name" value="Poly(ADP-ribose)pol_cat_dom"/>
</dbReference>
<feature type="compositionally biased region" description="Low complexity" evidence="2">
    <location>
        <begin position="1132"/>
        <end position="1153"/>
    </location>
</feature>
<sequence>MPTTAGGAAAGLRALWLFPLLRPAAAASSGVCCLVGAEDGCGSCSMLAEALPSSHCSKSEAECVACGPRAEWCGASGGGSNSPPASSEEANTKATTEAATASPSSTSAAPSEELPSTAGMSKEDAAATAAAFLGSEAGAALREAAAKAAADQDEPEPAAAEEANAASAGTARQAPAAAADAGGVGKAAREAAAKAAAARRSAAGGAAAPSVAAEGAAAPSGAAEGRRGPERRRRGPERGRGGRRGAAGAAAEGAGLCCLAGADAADPCGSCFDTAWSDAGGLCGSATACAGCGPQAAWCPEGAQAAIVREFSGVAAPSAGRGRPSWAGAAPAGAAAALAFLVLVPLAVRRQRPALGAQAARAAPAGAEGSEAEAIARLSSGGDGTYPGLGCRSSNGAKTFPPPCSFGLSCYRKNLEHFVEMCHPDDDHYVLSIRQHEMKGQFLTLRQCFRYADPFKKGFIDDKMFLSQMLDQLKITFTADELKVIWDAMDEDCEGVVHFSEFVDWAMSGRGPAVLKALPVGMEEEQEDFESKDFSVKLVKKSADDKWGLDLLGQGTARRAAQIRAVRELGLADQWNAARACESRARRQRAIQKDDWVVSVNGRRGIVQDLLNEFKGKTCEFVVHPREVVEGLECKFVSKQLPHGCPCKGYCYNPEHGRANLCTCGHRHGLHVRTSDSAATGCPVYWTIHSRADSASMNRAGICPVGHTLKEVRRGSTKDNKGGIHTCGAIAELGGECLSGLPTGTDEAGDVSKVKLFCCRREALADEHGFLLLNPTPGGSKWGGKCDFVVCEKCRDFRVMLEGLMDGDGVTITQEIKSADGLICRKGWRGKITLRQYQDGQIAAIKVLFDELPLDARIPRSSFGKLAIEKATGPRWVDCEPEVVCAVQQAVDMSKKRVWTRDRGKAKVPDGFDVVKVKRNENLAIWKKYDRSGRGKASLLKRGADDDPDSDQLDFKAYKVATSQLNSSEFMKPEPLDESVNEWMLWHGTTIEGARGICEVDFKQKYAGTQTGSLYGKGIYFAESFTKADEYAGPCGGPDDAEADLLVVLLCRVVGGRVHYTDQDTPDPHFLSKSVVHGSYDSVLGDREKLKGTFREFIVYNNDQAYPEYIVMYRRRYIDPAPDPKKAPPTPVTTTSTISSATIAASHRATTSTPRSLASAGGGAKVAI</sequence>
<dbReference type="PANTHER" id="PTHR45740:SF2">
    <property type="entry name" value="POLY [ADP-RIBOSE] POLYMERASE"/>
    <property type="match status" value="1"/>
</dbReference>
<evidence type="ECO:0000256" key="2">
    <source>
        <dbReference type="SAM" id="MobiDB-lite"/>
    </source>
</evidence>
<feature type="chain" id="PRO_5046807331" description="Poly [ADP-ribose] polymerase" evidence="3">
    <location>
        <begin position="27"/>
        <end position="1168"/>
    </location>
</feature>
<keyword evidence="1" id="KW-0520">NAD</keyword>
<keyword evidence="1" id="KW-0808">Transferase</keyword>
<feature type="region of interest" description="Disordered" evidence="2">
    <location>
        <begin position="1120"/>
        <end position="1168"/>
    </location>
</feature>
<keyword evidence="1" id="KW-0328">Glycosyltransferase</keyword>
<evidence type="ECO:0000259" key="4">
    <source>
        <dbReference type="PROSITE" id="PS50222"/>
    </source>
</evidence>
<dbReference type="EMBL" id="CAUYUJ010017893">
    <property type="protein sequence ID" value="CAK0878862.1"/>
    <property type="molecule type" value="Genomic_DNA"/>
</dbReference>
<accession>A0ABN9VYV0</accession>
<name>A0ABN9VYV0_9DINO</name>
<evidence type="ECO:0000256" key="3">
    <source>
        <dbReference type="SAM" id="SignalP"/>
    </source>
</evidence>
<dbReference type="SUPFAM" id="SSF47473">
    <property type="entry name" value="EF-hand"/>
    <property type="match status" value="1"/>
</dbReference>
<feature type="compositionally biased region" description="Low complexity" evidence="2">
    <location>
        <begin position="157"/>
        <end position="172"/>
    </location>
</feature>
<feature type="compositionally biased region" description="Low complexity" evidence="2">
    <location>
        <begin position="209"/>
        <end position="223"/>
    </location>
</feature>
<dbReference type="Pfam" id="PF00644">
    <property type="entry name" value="PARP"/>
    <property type="match status" value="1"/>
</dbReference>
<comment type="caution">
    <text evidence="6">The sequence shown here is derived from an EMBL/GenBank/DDBJ whole genome shotgun (WGS) entry which is preliminary data.</text>
</comment>
<reference evidence="6" key="1">
    <citation type="submission" date="2023-10" db="EMBL/GenBank/DDBJ databases">
        <authorList>
            <person name="Chen Y."/>
            <person name="Shah S."/>
            <person name="Dougan E. K."/>
            <person name="Thang M."/>
            <person name="Chan C."/>
        </authorList>
    </citation>
    <scope>NUCLEOTIDE SEQUENCE [LARGE SCALE GENOMIC DNA]</scope>
</reference>
<dbReference type="InterPro" id="IPR011992">
    <property type="entry name" value="EF-hand-dom_pair"/>
</dbReference>
<evidence type="ECO:0000313" key="7">
    <source>
        <dbReference type="Proteomes" id="UP001189429"/>
    </source>
</evidence>
<dbReference type="EC" id="2.4.2.-" evidence="1"/>
<dbReference type="InterPro" id="IPR051712">
    <property type="entry name" value="ARTD-AVP"/>
</dbReference>
<dbReference type="InterPro" id="IPR002048">
    <property type="entry name" value="EF_hand_dom"/>
</dbReference>
<feature type="region of interest" description="Disordered" evidence="2">
    <location>
        <begin position="209"/>
        <end position="246"/>
    </location>
</feature>
<feature type="domain" description="PARP catalytic" evidence="5">
    <location>
        <begin position="900"/>
        <end position="1122"/>
    </location>
</feature>
<evidence type="ECO:0000313" key="6">
    <source>
        <dbReference type="EMBL" id="CAK0878862.1"/>
    </source>
</evidence>
<feature type="domain" description="EF-hand" evidence="4">
    <location>
        <begin position="477"/>
        <end position="512"/>
    </location>
</feature>
<feature type="region of interest" description="Disordered" evidence="2">
    <location>
        <begin position="76"/>
        <end position="122"/>
    </location>
</feature>
<dbReference type="Gene3D" id="3.90.228.10">
    <property type="match status" value="1"/>
</dbReference>
<gene>
    <name evidence="6" type="ORF">PCOR1329_LOCUS62479</name>
</gene>
<dbReference type="SUPFAM" id="SSF56399">
    <property type="entry name" value="ADP-ribosylation"/>
    <property type="match status" value="1"/>
</dbReference>